<name>A0ABT5VZH4_9BACT</name>
<dbReference type="RefSeq" id="WP_275111314.1">
    <property type="nucleotide sequence ID" value="NZ_JAKJSC010000007.1"/>
</dbReference>
<proteinExistence type="predicted"/>
<dbReference type="EMBL" id="JAKJSC010000007">
    <property type="protein sequence ID" value="MDE5419983.1"/>
    <property type="molecule type" value="Genomic_DNA"/>
</dbReference>
<keyword evidence="3" id="KW-1185">Reference proteome</keyword>
<accession>A0ABT5VZH4</accession>
<sequence>MKYLIFILGLVIITLRALGVEIDISSIGLFVFISIIIISISDISQLSELSAFGVKIKLNKELKKLNDDTYKLRTVNKKIPPIADLLTNKQSFNKNEVRFRVPDNNNNNNNNIKFGNSIEDVIKLSNDIENKLNLLYGNVFLDDSNLKIPPYRIVDKFVAEKYFENDFVLTFRRFWKIRNIIIHNMETNISKPEIISFMKSGERILSFINNKIQNLTEKK</sequence>
<evidence type="ECO:0000313" key="3">
    <source>
        <dbReference type="Proteomes" id="UP001528920"/>
    </source>
</evidence>
<feature type="transmembrane region" description="Helical" evidence="1">
    <location>
        <begin position="29"/>
        <end position="54"/>
    </location>
</feature>
<dbReference type="Proteomes" id="UP001528920">
    <property type="component" value="Unassembled WGS sequence"/>
</dbReference>
<gene>
    <name evidence="2" type="ORF">L3049_18495</name>
</gene>
<evidence type="ECO:0008006" key="4">
    <source>
        <dbReference type="Google" id="ProtNLM"/>
    </source>
</evidence>
<evidence type="ECO:0000256" key="1">
    <source>
        <dbReference type="SAM" id="Phobius"/>
    </source>
</evidence>
<protein>
    <recommendedName>
        <fullName evidence="4">DUF4145 domain-containing protein</fullName>
    </recommendedName>
</protein>
<evidence type="ECO:0000313" key="2">
    <source>
        <dbReference type="EMBL" id="MDE5419983.1"/>
    </source>
</evidence>
<comment type="caution">
    <text evidence="2">The sequence shown here is derived from an EMBL/GenBank/DDBJ whole genome shotgun (WGS) entry which is preliminary data.</text>
</comment>
<keyword evidence="1" id="KW-0812">Transmembrane</keyword>
<keyword evidence="1" id="KW-1133">Transmembrane helix</keyword>
<reference evidence="2 3" key="1">
    <citation type="submission" date="2022-01" db="EMBL/GenBank/DDBJ databases">
        <title>Labilibaculum sp. nov, a marine bacterium isolated from Antarctica.</title>
        <authorList>
            <person name="Dai W."/>
        </authorList>
    </citation>
    <scope>NUCLEOTIDE SEQUENCE [LARGE SCALE GENOMIC DNA]</scope>
    <source>
        <strain evidence="2 3">DW002</strain>
    </source>
</reference>
<keyword evidence="1" id="KW-0472">Membrane</keyword>
<organism evidence="2 3">
    <name type="scientific">Paralabilibaculum antarcticum</name>
    <dbReference type="NCBI Taxonomy" id="2912572"/>
    <lineage>
        <taxon>Bacteria</taxon>
        <taxon>Pseudomonadati</taxon>
        <taxon>Bacteroidota</taxon>
        <taxon>Bacteroidia</taxon>
        <taxon>Marinilabiliales</taxon>
        <taxon>Marinifilaceae</taxon>
        <taxon>Paralabilibaculum</taxon>
    </lineage>
</organism>